<evidence type="ECO:0000256" key="3">
    <source>
        <dbReference type="ARBA" id="ARBA00022989"/>
    </source>
</evidence>
<proteinExistence type="predicted"/>
<dbReference type="EC" id="3.4.21.89" evidence="5"/>
<evidence type="ECO:0000256" key="1">
    <source>
        <dbReference type="ARBA" id="ARBA00004370"/>
    </source>
</evidence>
<evidence type="ECO:0000313" key="9">
    <source>
        <dbReference type="EMBL" id="QDB80217.1"/>
    </source>
</evidence>
<dbReference type="Proteomes" id="UP000313948">
    <property type="component" value="Chromosome"/>
</dbReference>
<dbReference type="InterPro" id="IPR019533">
    <property type="entry name" value="Peptidase_S26"/>
</dbReference>
<feature type="transmembrane region" description="Helical" evidence="7">
    <location>
        <begin position="35"/>
        <end position="57"/>
    </location>
</feature>
<dbReference type="RefSeq" id="WP_139949011.1">
    <property type="nucleotide sequence ID" value="NZ_CP040899.1"/>
</dbReference>
<dbReference type="InterPro" id="IPR001733">
    <property type="entry name" value="Peptidase_S26B"/>
</dbReference>
<keyword evidence="9" id="KW-0378">Hydrolase</keyword>
<keyword evidence="4 7" id="KW-0472">Membrane</keyword>
<dbReference type="Gene3D" id="2.10.109.10">
    <property type="entry name" value="Umud Fragment, subunit A"/>
    <property type="match status" value="1"/>
</dbReference>
<evidence type="ECO:0000313" key="10">
    <source>
        <dbReference type="Proteomes" id="UP000313948"/>
    </source>
</evidence>
<dbReference type="PANTHER" id="PTHR10806">
    <property type="entry name" value="SIGNAL PEPTIDASE COMPLEX CATALYTIC SUBUNIT SEC11"/>
    <property type="match status" value="1"/>
</dbReference>
<evidence type="ECO:0000256" key="4">
    <source>
        <dbReference type="ARBA" id="ARBA00023136"/>
    </source>
</evidence>
<dbReference type="NCBIfam" id="TIGR02228">
    <property type="entry name" value="sigpep_I_arch"/>
    <property type="match status" value="1"/>
</dbReference>
<reference evidence="9 10" key="1">
    <citation type="submission" date="2019-05" db="EMBL/GenBank/DDBJ databases">
        <title>Georgenia *** sp. nov., and Georgenia *** sp. nov., isolated from the intestinal contents of plateau pika (Ochotona curzoniae) in the Qinghai-Tibet plateau of China.</title>
        <authorList>
            <person name="Tian Z."/>
        </authorList>
    </citation>
    <scope>NUCLEOTIDE SEQUENCE [LARGE SCALE GENOMIC DNA]</scope>
    <source>
        <strain evidence="9 10">Z294</strain>
    </source>
</reference>
<evidence type="ECO:0000259" key="8">
    <source>
        <dbReference type="Pfam" id="PF10502"/>
    </source>
</evidence>
<dbReference type="SUPFAM" id="SSF51306">
    <property type="entry name" value="LexA/Signal peptidase"/>
    <property type="match status" value="1"/>
</dbReference>
<accession>A0ABX5VNZ9</accession>
<dbReference type="GO" id="GO:0009003">
    <property type="term" value="F:signal peptidase activity"/>
    <property type="evidence" value="ECO:0007669"/>
    <property type="project" value="UniProtKB-EC"/>
</dbReference>
<keyword evidence="10" id="KW-1185">Reference proteome</keyword>
<evidence type="ECO:0000256" key="2">
    <source>
        <dbReference type="ARBA" id="ARBA00022692"/>
    </source>
</evidence>
<evidence type="ECO:0000256" key="7">
    <source>
        <dbReference type="SAM" id="Phobius"/>
    </source>
</evidence>
<comment type="subcellular location">
    <subcellularLocation>
        <location evidence="1">Membrane</location>
    </subcellularLocation>
</comment>
<dbReference type="Pfam" id="PF10502">
    <property type="entry name" value="Peptidase_S26"/>
    <property type="match status" value="1"/>
</dbReference>
<dbReference type="PRINTS" id="PR00728">
    <property type="entry name" value="SIGNALPTASE"/>
</dbReference>
<dbReference type="CDD" id="cd06530">
    <property type="entry name" value="S26_SPase_I"/>
    <property type="match status" value="1"/>
</dbReference>
<keyword evidence="3 7" id="KW-1133">Transmembrane helix</keyword>
<keyword evidence="2 7" id="KW-0812">Transmembrane</keyword>
<feature type="transmembrane region" description="Helical" evidence="7">
    <location>
        <begin position="162"/>
        <end position="181"/>
    </location>
</feature>
<feature type="region of interest" description="Disordered" evidence="6">
    <location>
        <begin position="1"/>
        <end position="20"/>
    </location>
</feature>
<gene>
    <name evidence="9" type="ORF">FE251_13125</name>
</gene>
<sequence length="200" mass="20807">MNTLTTTPTEAPAPAESTEAPAEARAFRRAVLRGLNLVLVLALLLLVLAVAVVPRLLGGAALTVLTGSMEPTYSPGDVVVSVPAERYDVGDVVTFQPVPDDPALITHRVVGIELGSETRYVTRGDANGADDEPIVHEQVMGRVAYHVPLVGHVADAAGPHRGLVVTGVAALLIGYGAYLFISDSLAGRRRGAGQITKGES</sequence>
<evidence type="ECO:0000256" key="6">
    <source>
        <dbReference type="SAM" id="MobiDB-lite"/>
    </source>
</evidence>
<dbReference type="InterPro" id="IPR036286">
    <property type="entry name" value="LexA/Signal_pep-like_sf"/>
</dbReference>
<organism evidence="9 10">
    <name type="scientific">Georgenia wutianyii</name>
    <dbReference type="NCBI Taxonomy" id="2585135"/>
    <lineage>
        <taxon>Bacteria</taxon>
        <taxon>Bacillati</taxon>
        <taxon>Actinomycetota</taxon>
        <taxon>Actinomycetes</taxon>
        <taxon>Micrococcales</taxon>
        <taxon>Bogoriellaceae</taxon>
        <taxon>Georgenia</taxon>
    </lineage>
</organism>
<name>A0ABX5VNZ9_9MICO</name>
<evidence type="ECO:0000256" key="5">
    <source>
        <dbReference type="NCBIfam" id="TIGR02228"/>
    </source>
</evidence>
<dbReference type="PANTHER" id="PTHR10806:SF6">
    <property type="entry name" value="SIGNAL PEPTIDASE COMPLEX CATALYTIC SUBUNIT SEC11"/>
    <property type="match status" value="1"/>
</dbReference>
<protein>
    <recommendedName>
        <fullName evidence="5">Signal peptidase I</fullName>
        <ecNumber evidence="5">3.4.21.89</ecNumber>
    </recommendedName>
</protein>
<dbReference type="EMBL" id="CP040899">
    <property type="protein sequence ID" value="QDB80217.1"/>
    <property type="molecule type" value="Genomic_DNA"/>
</dbReference>
<feature type="domain" description="Peptidase S26" evidence="8">
    <location>
        <begin position="41"/>
        <end position="112"/>
    </location>
</feature>